<dbReference type="Proteomes" id="UP001060215">
    <property type="component" value="Chromosome 13"/>
</dbReference>
<sequence length="103" mass="11254">MFFIVETHQVEVQTLVGAEVIHQPDIQNAEQGHSEPITVTLEAVLGHDLGQGDAGLSQSTGKQTPKPGTFQDIANTAARQKEIMVLLKIYWGDAREKICEAID</sequence>
<evidence type="ECO:0000313" key="2">
    <source>
        <dbReference type="Proteomes" id="UP001060215"/>
    </source>
</evidence>
<comment type="caution">
    <text evidence="1">The sequence shown here is derived from an EMBL/GenBank/DDBJ whole genome shotgun (WGS) entry which is preliminary data.</text>
</comment>
<protein>
    <submittedName>
        <fullName evidence="1">Uncharacterized protein</fullName>
    </submittedName>
</protein>
<proteinExistence type="predicted"/>
<dbReference type="EMBL" id="CM045770">
    <property type="protein sequence ID" value="KAI7991453.1"/>
    <property type="molecule type" value="Genomic_DNA"/>
</dbReference>
<evidence type="ECO:0000313" key="1">
    <source>
        <dbReference type="EMBL" id="KAI7991453.1"/>
    </source>
</evidence>
<keyword evidence="2" id="KW-1185">Reference proteome</keyword>
<reference evidence="1 2" key="1">
    <citation type="journal article" date="2022" name="Plant J.">
        <title>Chromosome-level genome of Camellia lanceoleosa provides a valuable resource for understanding genome evolution and self-incompatibility.</title>
        <authorList>
            <person name="Gong W."/>
            <person name="Xiao S."/>
            <person name="Wang L."/>
            <person name="Liao Z."/>
            <person name="Chang Y."/>
            <person name="Mo W."/>
            <person name="Hu G."/>
            <person name="Li W."/>
            <person name="Zhao G."/>
            <person name="Zhu H."/>
            <person name="Hu X."/>
            <person name="Ji K."/>
            <person name="Xiang X."/>
            <person name="Song Q."/>
            <person name="Yuan D."/>
            <person name="Jin S."/>
            <person name="Zhang L."/>
        </authorList>
    </citation>
    <scope>NUCLEOTIDE SEQUENCE [LARGE SCALE GENOMIC DNA]</scope>
    <source>
        <strain evidence="1">SQ_2022a</strain>
    </source>
</reference>
<organism evidence="1 2">
    <name type="scientific">Camellia lanceoleosa</name>
    <dbReference type="NCBI Taxonomy" id="1840588"/>
    <lineage>
        <taxon>Eukaryota</taxon>
        <taxon>Viridiplantae</taxon>
        <taxon>Streptophyta</taxon>
        <taxon>Embryophyta</taxon>
        <taxon>Tracheophyta</taxon>
        <taxon>Spermatophyta</taxon>
        <taxon>Magnoliopsida</taxon>
        <taxon>eudicotyledons</taxon>
        <taxon>Gunneridae</taxon>
        <taxon>Pentapetalae</taxon>
        <taxon>asterids</taxon>
        <taxon>Ericales</taxon>
        <taxon>Theaceae</taxon>
        <taxon>Camellia</taxon>
    </lineage>
</organism>
<name>A0ACC0FRI1_9ERIC</name>
<accession>A0ACC0FRI1</accession>
<gene>
    <name evidence="1" type="ORF">LOK49_LG12G00596</name>
</gene>